<keyword evidence="1" id="KW-0732">Signal</keyword>
<dbReference type="AlphaFoldDB" id="A0A7W5EVA2"/>
<feature type="chain" id="PRO_5030998955" evidence="1">
    <location>
        <begin position="28"/>
        <end position="351"/>
    </location>
</feature>
<dbReference type="InterPro" id="IPR007210">
    <property type="entry name" value="ABC_Gly_betaine_transp_sub-bd"/>
</dbReference>
<comment type="caution">
    <text evidence="3">The sequence shown here is derived from an EMBL/GenBank/DDBJ whole genome shotgun (WGS) entry which is preliminary data.</text>
</comment>
<dbReference type="Proteomes" id="UP000518892">
    <property type="component" value="Unassembled WGS sequence"/>
</dbReference>
<accession>A0A7W5EVA2</accession>
<evidence type="ECO:0000313" key="3">
    <source>
        <dbReference type="EMBL" id="MBB3230990.1"/>
    </source>
</evidence>
<sequence length="351" mass="38340">MHPIVSATGMLKGAGLALSLAVLPALAAAQDTPGEGAMVTPARATWDTGWFPAAVYSRLLEELGYDVQRPTTLDNPPFYQSVAQGDVDFWVNGWFPLHNTYRSTFEQGAELIGYVAQGGALQGYLVDKKTADEHGITSLEDFKDPEIKALFDSDGNGKAEMVACPPGWGCELVIAHHLEAYGLGEHVEPIKASYSASMADALGRYQEGGSIFFYTWTPNWTVGLLKPGEDVVWLTVDEANLPEDQKEFEDATVVEGLEGCVEDPCNLGWPANDIRPVVNSEFAANNPSAAKLFEVARIPIEAIFAQNARMFDGEDSEEDIRRHADEWIMGHRDEVDAWLTQAREAAMAEGE</sequence>
<keyword evidence="4" id="KW-1185">Reference proteome</keyword>
<organism evidence="3 4">
    <name type="scientific">Halomonas stenophila</name>
    <dbReference type="NCBI Taxonomy" id="795312"/>
    <lineage>
        <taxon>Bacteria</taxon>
        <taxon>Pseudomonadati</taxon>
        <taxon>Pseudomonadota</taxon>
        <taxon>Gammaproteobacteria</taxon>
        <taxon>Oceanospirillales</taxon>
        <taxon>Halomonadaceae</taxon>
        <taxon>Halomonas</taxon>
    </lineage>
</organism>
<dbReference type="CDD" id="cd13638">
    <property type="entry name" value="PBP2_EcProx_like"/>
    <property type="match status" value="1"/>
</dbReference>
<dbReference type="Gene3D" id="3.40.190.100">
    <property type="entry name" value="Glycine betaine-binding periplasmic protein, domain 2"/>
    <property type="match status" value="1"/>
</dbReference>
<dbReference type="EMBL" id="JACHXR010000004">
    <property type="protein sequence ID" value="MBB3230990.1"/>
    <property type="molecule type" value="Genomic_DNA"/>
</dbReference>
<dbReference type="Gene3D" id="3.40.190.10">
    <property type="entry name" value="Periplasmic binding protein-like II"/>
    <property type="match status" value="1"/>
</dbReference>
<dbReference type="SUPFAM" id="SSF53850">
    <property type="entry name" value="Periplasmic binding protein-like II"/>
    <property type="match status" value="1"/>
</dbReference>
<dbReference type="GO" id="GO:0022857">
    <property type="term" value="F:transmembrane transporter activity"/>
    <property type="evidence" value="ECO:0007669"/>
    <property type="project" value="InterPro"/>
</dbReference>
<dbReference type="Pfam" id="PF04069">
    <property type="entry name" value="OpuAC"/>
    <property type="match status" value="1"/>
</dbReference>
<evidence type="ECO:0000259" key="2">
    <source>
        <dbReference type="Pfam" id="PF04069"/>
    </source>
</evidence>
<gene>
    <name evidence="3" type="ORF">FHR97_001842</name>
</gene>
<feature type="domain" description="ABC-type glycine betaine transport system substrate-binding" evidence="2">
    <location>
        <begin position="38"/>
        <end position="328"/>
    </location>
</feature>
<dbReference type="NCBIfam" id="NF008334">
    <property type="entry name" value="PRK11119.1"/>
    <property type="match status" value="1"/>
</dbReference>
<name>A0A7W5EVA2_9GAMM</name>
<dbReference type="GO" id="GO:0043190">
    <property type="term" value="C:ATP-binding cassette (ABC) transporter complex"/>
    <property type="evidence" value="ECO:0007669"/>
    <property type="project" value="InterPro"/>
</dbReference>
<evidence type="ECO:0000313" key="4">
    <source>
        <dbReference type="Proteomes" id="UP000518892"/>
    </source>
</evidence>
<reference evidence="3 4" key="1">
    <citation type="submission" date="2020-08" db="EMBL/GenBank/DDBJ databases">
        <title>Genomic Encyclopedia of Type Strains, Phase III (KMG-III): the genomes of soil and plant-associated and newly described type strains.</title>
        <authorList>
            <person name="Whitman W."/>
        </authorList>
    </citation>
    <scope>NUCLEOTIDE SEQUENCE [LARGE SCALE GENOMIC DNA]</scope>
    <source>
        <strain evidence="3 4">CECT 7744</strain>
    </source>
</reference>
<evidence type="ECO:0000256" key="1">
    <source>
        <dbReference type="SAM" id="SignalP"/>
    </source>
</evidence>
<protein>
    <submittedName>
        <fullName evidence="3">Glycine betaine/proline transport system substrate-binding protein</fullName>
    </submittedName>
</protein>
<dbReference type="RefSeq" id="WP_221187744.1">
    <property type="nucleotide sequence ID" value="NZ_JACHXR010000004.1"/>
</dbReference>
<proteinExistence type="predicted"/>
<feature type="signal peptide" evidence="1">
    <location>
        <begin position="1"/>
        <end position="27"/>
    </location>
</feature>